<dbReference type="InterPro" id="IPR006685">
    <property type="entry name" value="MscS_channel_2nd"/>
</dbReference>
<comment type="subcellular location">
    <subcellularLocation>
        <location evidence="1">Membrane</location>
    </subcellularLocation>
</comment>
<evidence type="ECO:0000256" key="5">
    <source>
        <dbReference type="SAM" id="MobiDB-lite"/>
    </source>
</evidence>
<accession>A0ABY8BXY0</accession>
<keyword evidence="3 6" id="KW-1133">Transmembrane helix</keyword>
<keyword evidence="4 6" id="KW-0472">Membrane</keyword>
<feature type="transmembrane region" description="Helical" evidence="6">
    <location>
        <begin position="12"/>
        <end position="35"/>
    </location>
</feature>
<evidence type="ECO:0000313" key="9">
    <source>
        <dbReference type="Proteomes" id="UP001214553"/>
    </source>
</evidence>
<evidence type="ECO:0000259" key="7">
    <source>
        <dbReference type="Pfam" id="PF00924"/>
    </source>
</evidence>
<feature type="transmembrane region" description="Helical" evidence="6">
    <location>
        <begin position="132"/>
        <end position="151"/>
    </location>
</feature>
<dbReference type="PANTHER" id="PTHR30566:SF25">
    <property type="entry name" value="INNER MEMBRANE PROTEIN"/>
    <property type="match status" value="1"/>
</dbReference>
<dbReference type="Gene3D" id="1.10.287.1260">
    <property type="match status" value="1"/>
</dbReference>
<evidence type="ECO:0000256" key="1">
    <source>
        <dbReference type="ARBA" id="ARBA00004370"/>
    </source>
</evidence>
<evidence type="ECO:0000256" key="6">
    <source>
        <dbReference type="SAM" id="Phobius"/>
    </source>
</evidence>
<dbReference type="InterPro" id="IPR023408">
    <property type="entry name" value="MscS_beta-dom_sf"/>
</dbReference>
<feature type="transmembrane region" description="Helical" evidence="6">
    <location>
        <begin position="157"/>
        <end position="179"/>
    </location>
</feature>
<feature type="domain" description="Mechanosensitive ion channel MscS" evidence="7">
    <location>
        <begin position="182"/>
        <end position="248"/>
    </location>
</feature>
<dbReference type="RefSeq" id="WP_275278380.1">
    <property type="nucleotide sequence ID" value="NZ_CP119108.1"/>
</dbReference>
<keyword evidence="2 6" id="KW-0812">Transmembrane</keyword>
<feature type="compositionally biased region" description="Basic and acidic residues" evidence="5">
    <location>
        <begin position="369"/>
        <end position="388"/>
    </location>
</feature>
<reference evidence="8 9" key="1">
    <citation type="submission" date="2023-03" db="EMBL/GenBank/DDBJ databases">
        <title>Genome sequence of Microbacterium sp. KACC 23027.</title>
        <authorList>
            <person name="Kim S."/>
            <person name="Heo J."/>
            <person name="Kwon S.-W."/>
        </authorList>
    </citation>
    <scope>NUCLEOTIDE SEQUENCE [LARGE SCALE GENOMIC DNA]</scope>
    <source>
        <strain evidence="8 9">KACC 23027</strain>
    </source>
</reference>
<evidence type="ECO:0000313" key="8">
    <source>
        <dbReference type="EMBL" id="WEG09056.1"/>
    </source>
</evidence>
<keyword evidence="9" id="KW-1185">Reference proteome</keyword>
<dbReference type="Pfam" id="PF00924">
    <property type="entry name" value="MS_channel_2nd"/>
    <property type="match status" value="1"/>
</dbReference>
<sequence length="399" mass="43919">MVSFWNLPPLVNAAIALVIAAAIVIAVTFAFTRLFAFLGRDRPWLVLLKRRTRVPFVVVTSVVLAWIALRMTIPYRDNAADVFRHVFVVLLVLSITWAVGSALTFAADLGLSHYATDGSDGWQARRARTQVLVVRRLIAAGTVIIGVGAALLTIPGIAAVGTTLLASAGFLSVVAGLAAQSTLSNVFAGMQLAFSGAVRLEDIVVVNGEWGYIEEITLTYVVVRVWDERRLVLPSTYFTQQPYENWTRESTAVLGTVFFDLDWGVDIPRMRARLDRILDESGLWDGEASSLRITDTVGGYVQVRALISADDAFKMFDLSRTVREEMLLWLQKENPEGLPRTRIQTVQRDGEVFPKPARKPQHPAESADDAERSRGDETKPLRLADIEAARAAAPGVDEK</sequence>
<evidence type="ECO:0000256" key="3">
    <source>
        <dbReference type="ARBA" id="ARBA00022989"/>
    </source>
</evidence>
<feature type="transmembrane region" description="Helical" evidence="6">
    <location>
        <begin position="85"/>
        <end position="111"/>
    </location>
</feature>
<name>A0ABY8BXY0_9MICO</name>
<dbReference type="PANTHER" id="PTHR30566">
    <property type="entry name" value="YNAI-RELATED MECHANOSENSITIVE ION CHANNEL"/>
    <property type="match status" value="1"/>
</dbReference>
<dbReference type="Gene3D" id="2.30.30.60">
    <property type="match status" value="1"/>
</dbReference>
<evidence type="ECO:0000256" key="2">
    <source>
        <dbReference type="ARBA" id="ARBA00022692"/>
    </source>
</evidence>
<gene>
    <name evidence="8" type="ORF">PU630_00390</name>
</gene>
<evidence type="ECO:0000256" key="4">
    <source>
        <dbReference type="ARBA" id="ARBA00023136"/>
    </source>
</evidence>
<feature type="transmembrane region" description="Helical" evidence="6">
    <location>
        <begin position="56"/>
        <end position="73"/>
    </location>
</feature>
<organism evidence="8 9">
    <name type="scientific">Microbacterium horticulturae</name>
    <dbReference type="NCBI Taxonomy" id="3028316"/>
    <lineage>
        <taxon>Bacteria</taxon>
        <taxon>Bacillati</taxon>
        <taxon>Actinomycetota</taxon>
        <taxon>Actinomycetes</taxon>
        <taxon>Micrococcales</taxon>
        <taxon>Microbacteriaceae</taxon>
        <taxon>Microbacterium</taxon>
    </lineage>
</organism>
<dbReference type="SUPFAM" id="SSF50182">
    <property type="entry name" value="Sm-like ribonucleoproteins"/>
    <property type="match status" value="1"/>
</dbReference>
<dbReference type="InterPro" id="IPR010920">
    <property type="entry name" value="LSM_dom_sf"/>
</dbReference>
<dbReference type="Proteomes" id="UP001214553">
    <property type="component" value="Chromosome"/>
</dbReference>
<dbReference type="EMBL" id="CP119108">
    <property type="protein sequence ID" value="WEG09056.1"/>
    <property type="molecule type" value="Genomic_DNA"/>
</dbReference>
<feature type="region of interest" description="Disordered" evidence="5">
    <location>
        <begin position="346"/>
        <end position="399"/>
    </location>
</feature>
<proteinExistence type="predicted"/>
<protein>
    <submittedName>
        <fullName evidence="8">Mechanosensitive ion channel</fullName>
    </submittedName>
</protein>